<comment type="caution">
    <text evidence="1">The sequence shown here is derived from an EMBL/GenBank/DDBJ whole genome shotgun (WGS) entry which is preliminary data.</text>
</comment>
<name>A0A154W2Y7_9PROT</name>
<organism evidence="1 2">
    <name type="scientific">Oceanibaculum pacificum</name>
    <dbReference type="NCBI Taxonomy" id="580166"/>
    <lineage>
        <taxon>Bacteria</taxon>
        <taxon>Pseudomonadati</taxon>
        <taxon>Pseudomonadota</taxon>
        <taxon>Alphaproteobacteria</taxon>
        <taxon>Rhodospirillales</taxon>
        <taxon>Oceanibaculaceae</taxon>
        <taxon>Oceanibaculum</taxon>
    </lineage>
</organism>
<reference evidence="1 2" key="1">
    <citation type="submission" date="2015-12" db="EMBL/GenBank/DDBJ databases">
        <title>Genome sequence of Oceanibaculum pacificum MCCC 1A02656.</title>
        <authorList>
            <person name="Lu L."/>
            <person name="Lai Q."/>
            <person name="Shao Z."/>
            <person name="Qian P."/>
        </authorList>
    </citation>
    <scope>NUCLEOTIDE SEQUENCE [LARGE SCALE GENOMIC DNA]</scope>
    <source>
        <strain evidence="1 2">MCCC 1A02656</strain>
    </source>
</reference>
<dbReference type="OrthoDB" id="8160961at2"/>
<proteinExistence type="predicted"/>
<accession>A0A154W2Y7</accession>
<evidence type="ECO:0000313" key="1">
    <source>
        <dbReference type="EMBL" id="KZD07856.1"/>
    </source>
</evidence>
<dbReference type="Proteomes" id="UP000076400">
    <property type="component" value="Unassembled WGS sequence"/>
</dbReference>
<gene>
    <name evidence="1" type="ORF">AUP43_09545</name>
</gene>
<dbReference type="AlphaFoldDB" id="A0A154W2Y7"/>
<dbReference type="RefSeq" id="WP_067556471.1">
    <property type="nucleotide sequence ID" value="NZ_LPXN01000111.1"/>
</dbReference>
<dbReference type="STRING" id="580166.AUP43_09545"/>
<dbReference type="EMBL" id="LPXN01000111">
    <property type="protein sequence ID" value="KZD07856.1"/>
    <property type="molecule type" value="Genomic_DNA"/>
</dbReference>
<keyword evidence="2" id="KW-1185">Reference proteome</keyword>
<protein>
    <submittedName>
        <fullName evidence="1">Uncharacterized protein</fullName>
    </submittedName>
</protein>
<sequence length="102" mass="11233">MRYLGKISGTGKLQCPSGETATTAYEFDGYYRRQGGVTSCGEIQLSPTVLKGVFGLPGLQLITEDGRRLNLRFSEKTLPPNSKYAHVDVTGDLPTTPQTWRH</sequence>
<evidence type="ECO:0000313" key="2">
    <source>
        <dbReference type="Proteomes" id="UP000076400"/>
    </source>
</evidence>